<dbReference type="Pfam" id="PF03928">
    <property type="entry name" value="HbpS-like"/>
    <property type="match status" value="1"/>
</dbReference>
<organism evidence="1 2">
    <name type="scientific">Vibrio tritonius</name>
    <dbReference type="NCBI Taxonomy" id="1435069"/>
    <lineage>
        <taxon>Bacteria</taxon>
        <taxon>Pseudomonadati</taxon>
        <taxon>Pseudomonadota</taxon>
        <taxon>Gammaproteobacteria</taxon>
        <taxon>Vibrionales</taxon>
        <taxon>Vibrionaceae</taxon>
        <taxon>Vibrio</taxon>
    </lineage>
</organism>
<name>A0ABS7YMB7_9VIBR</name>
<dbReference type="InterPro" id="IPR052517">
    <property type="entry name" value="GlcG_carb_metab_protein"/>
</dbReference>
<dbReference type="EMBL" id="JAIWIU010000072">
    <property type="protein sequence ID" value="MCA2016829.1"/>
    <property type="molecule type" value="Genomic_DNA"/>
</dbReference>
<dbReference type="InterPro" id="IPR038084">
    <property type="entry name" value="PduO/GlcC-like_sf"/>
</dbReference>
<evidence type="ECO:0000313" key="2">
    <source>
        <dbReference type="Proteomes" id="UP001199044"/>
    </source>
</evidence>
<gene>
    <name evidence="1" type="ORF">LDJ79_11955</name>
</gene>
<sequence>MEEHPYLKTVKSVNLYAARSVIQAAQHCAQERGWAIGVAVVDCSGEIVALEKNDDAIGVSASVALAKAKTAALLQAPSKQFEDFVNHGSPSFLSTPGVTALEGGVPLIVDGQFIGAVGVSGAHGENDSFVAVTAANVLTK</sequence>
<dbReference type="RefSeq" id="WP_225250731.1">
    <property type="nucleotide sequence ID" value="NZ_JAIWIU010000072.1"/>
</dbReference>
<dbReference type="Proteomes" id="UP001199044">
    <property type="component" value="Unassembled WGS sequence"/>
</dbReference>
<accession>A0ABS7YMB7</accession>
<protein>
    <submittedName>
        <fullName evidence="1">Heme-binding protein</fullName>
    </submittedName>
</protein>
<dbReference type="PANTHER" id="PTHR34309">
    <property type="entry name" value="SLR1406 PROTEIN"/>
    <property type="match status" value="1"/>
</dbReference>
<dbReference type="Gene3D" id="3.30.450.150">
    <property type="entry name" value="Haem-degrading domain"/>
    <property type="match status" value="1"/>
</dbReference>
<dbReference type="InterPro" id="IPR005624">
    <property type="entry name" value="PduO/GlcC-like"/>
</dbReference>
<proteinExistence type="predicted"/>
<keyword evidence="2" id="KW-1185">Reference proteome</keyword>
<comment type="caution">
    <text evidence="1">The sequence shown here is derived from an EMBL/GenBank/DDBJ whole genome shotgun (WGS) entry which is preliminary data.</text>
</comment>
<evidence type="ECO:0000313" key="1">
    <source>
        <dbReference type="EMBL" id="MCA2016829.1"/>
    </source>
</evidence>
<dbReference type="PANTHER" id="PTHR34309:SF1">
    <property type="entry name" value="PROTEIN GLCG"/>
    <property type="match status" value="1"/>
</dbReference>
<reference evidence="2" key="1">
    <citation type="submission" date="2023-07" db="EMBL/GenBank/DDBJ databases">
        <title>Molecular identification of indigenous halophilic bacteria isolated from red sea cost, biodegradation of synthetic dyes and assessment of degraded metabolite toxicity.</title>
        <authorList>
            <person name="Chaieb K."/>
            <person name="Altayb H.N."/>
        </authorList>
    </citation>
    <scope>NUCLEOTIDE SEQUENCE [LARGE SCALE GENOMIC DNA]</scope>
    <source>
        <strain evidence="2">K20</strain>
    </source>
</reference>
<dbReference type="SUPFAM" id="SSF143744">
    <property type="entry name" value="GlcG-like"/>
    <property type="match status" value="1"/>
</dbReference>